<evidence type="ECO:0000313" key="4">
    <source>
        <dbReference type="Proteomes" id="UP000471031"/>
    </source>
</evidence>
<comment type="similarity">
    <text evidence="1">Belongs to the metallophosphoesterase superfamily. YfcE family.</text>
</comment>
<accession>A0A845L5A0</accession>
<dbReference type="SUPFAM" id="SSF56300">
    <property type="entry name" value="Metallo-dependent phosphatases"/>
    <property type="match status" value="1"/>
</dbReference>
<dbReference type="Gene3D" id="3.60.21.10">
    <property type="match status" value="1"/>
</dbReference>
<dbReference type="RefSeq" id="WP_161260350.1">
    <property type="nucleotide sequence ID" value="NZ_JAFBDC010000001.1"/>
</dbReference>
<gene>
    <name evidence="3" type="ORF">GTO89_01895</name>
</gene>
<dbReference type="Pfam" id="PF12850">
    <property type="entry name" value="Metallophos_2"/>
    <property type="match status" value="1"/>
</dbReference>
<dbReference type="AlphaFoldDB" id="A0A845L5A0"/>
<name>A0A845L5A0_HELGE</name>
<keyword evidence="4" id="KW-1185">Reference proteome</keyword>
<evidence type="ECO:0000256" key="1">
    <source>
        <dbReference type="ARBA" id="ARBA00008950"/>
    </source>
</evidence>
<organism evidence="3 4">
    <name type="scientific">Heliomicrobium gestii</name>
    <name type="common">Heliobacterium gestii</name>
    <dbReference type="NCBI Taxonomy" id="2699"/>
    <lineage>
        <taxon>Bacteria</taxon>
        <taxon>Bacillati</taxon>
        <taxon>Bacillota</taxon>
        <taxon>Clostridia</taxon>
        <taxon>Eubacteriales</taxon>
        <taxon>Heliobacteriaceae</taxon>
        <taxon>Heliomicrobium</taxon>
    </lineage>
</organism>
<proteinExistence type="inferred from homology"/>
<protein>
    <recommendedName>
        <fullName evidence="2">Calcineurin-like phosphoesterase domain-containing protein</fullName>
    </recommendedName>
</protein>
<dbReference type="Proteomes" id="UP000471031">
    <property type="component" value="Unassembled WGS sequence"/>
</dbReference>
<dbReference type="EMBL" id="WXEX01000001">
    <property type="protein sequence ID" value="MZP41782.1"/>
    <property type="molecule type" value="Genomic_DNA"/>
</dbReference>
<comment type="caution">
    <text evidence="3">The sequence shown here is derived from an EMBL/GenBank/DDBJ whole genome shotgun (WGS) entry which is preliminary data.</text>
</comment>
<feature type="domain" description="Calcineurin-like phosphoesterase" evidence="2">
    <location>
        <begin position="1"/>
        <end position="189"/>
    </location>
</feature>
<sequence>MRYGILADVHGKPEALHKALRLLHGVDRILFLGDVPGYRDTEGLPECLQALADEGALGVRGNCDAYVLSHRRPPEIAPALWDYYADWPESIKEEGLLFVHGGPRDPIHERVDGEHAAWADFCIFDFDICFHGHEHRVTAFAYSDDGDVATVALPESGFYTLEANRRYIIGVGSVGKPKDDCRGSVILFDQGKRLLRVERFSIE</sequence>
<reference evidence="3 4" key="1">
    <citation type="submission" date="2020-01" db="EMBL/GenBank/DDBJ databases">
        <title>Whole genome sequence of Heliobacterium gestii DSM 11169.</title>
        <authorList>
            <person name="Kyndt J.A."/>
            <person name="Meyer T.E."/>
        </authorList>
    </citation>
    <scope>NUCLEOTIDE SEQUENCE [LARGE SCALE GENOMIC DNA]</scope>
    <source>
        <strain evidence="3 4">DSM 11169</strain>
    </source>
</reference>
<evidence type="ECO:0000313" key="3">
    <source>
        <dbReference type="EMBL" id="MZP41782.1"/>
    </source>
</evidence>
<dbReference type="OrthoDB" id="9800565at2"/>
<dbReference type="InterPro" id="IPR024654">
    <property type="entry name" value="Calcineurin-like_PHP_lpxH"/>
</dbReference>
<evidence type="ECO:0000259" key="2">
    <source>
        <dbReference type="Pfam" id="PF12850"/>
    </source>
</evidence>
<dbReference type="InterPro" id="IPR029052">
    <property type="entry name" value="Metallo-depent_PP-like"/>
</dbReference>